<evidence type="ECO:0000259" key="7">
    <source>
        <dbReference type="Pfam" id="PF20610"/>
    </source>
</evidence>
<dbReference type="RefSeq" id="WP_103265152.1">
    <property type="nucleotide sequence ID" value="NZ_CABMLE010000008.1"/>
</dbReference>
<accession>A0A2K2UB46</accession>
<dbReference type="PANTHER" id="PTHR36108:SF13">
    <property type="entry name" value="COLOSSIN-B-RELATED"/>
    <property type="match status" value="1"/>
</dbReference>
<dbReference type="Gene3D" id="2.60.40.10">
    <property type="entry name" value="Immunoglobulins"/>
    <property type="match status" value="6"/>
</dbReference>
<dbReference type="EMBL" id="PPEK01000008">
    <property type="protein sequence ID" value="PNV67438.1"/>
    <property type="molecule type" value="Genomic_DNA"/>
</dbReference>
<feature type="domain" description="T-Q ester bond containing" evidence="6">
    <location>
        <begin position="940"/>
        <end position="1060"/>
    </location>
</feature>
<evidence type="ECO:0000256" key="1">
    <source>
        <dbReference type="ARBA" id="ARBA00007257"/>
    </source>
</evidence>
<keyword evidence="2" id="KW-0964">Secreted</keyword>
<evidence type="ECO:0000313" key="9">
    <source>
        <dbReference type="Proteomes" id="UP000236197"/>
    </source>
</evidence>
<name>A0A2K2UB46_9ACTN</name>
<evidence type="ECO:0000256" key="3">
    <source>
        <dbReference type="ARBA" id="ARBA00022729"/>
    </source>
</evidence>
<protein>
    <recommendedName>
        <fullName evidence="10">VaFE repeat-containing surface-anchored protein</fullName>
    </recommendedName>
</protein>
<feature type="domain" description="SpaA-like prealbumin fold" evidence="5">
    <location>
        <begin position="618"/>
        <end position="703"/>
    </location>
</feature>
<dbReference type="InterPro" id="IPR041033">
    <property type="entry name" value="SpaA_PFL_dom_1"/>
</dbReference>
<feature type="chain" id="PRO_5014395925" description="VaFE repeat-containing surface-anchored protein" evidence="4">
    <location>
        <begin position="39"/>
        <end position="1363"/>
    </location>
</feature>
<dbReference type="Pfam" id="PF20610">
    <property type="entry name" value="TED_2"/>
    <property type="match status" value="1"/>
</dbReference>
<dbReference type="Proteomes" id="UP000236197">
    <property type="component" value="Unassembled WGS sequence"/>
</dbReference>
<proteinExistence type="inferred from homology"/>
<keyword evidence="3 4" id="KW-0732">Signal</keyword>
<evidence type="ECO:0000259" key="5">
    <source>
        <dbReference type="Pfam" id="PF17802"/>
    </source>
</evidence>
<dbReference type="Gene3D" id="2.60.40.3930">
    <property type="match status" value="3"/>
</dbReference>
<evidence type="ECO:0000256" key="4">
    <source>
        <dbReference type="SAM" id="SignalP"/>
    </source>
</evidence>
<dbReference type="GO" id="GO:0005975">
    <property type="term" value="P:carbohydrate metabolic process"/>
    <property type="evidence" value="ECO:0007669"/>
    <property type="project" value="UniProtKB-ARBA"/>
</dbReference>
<feature type="domain" description="SpaA-like prealbumin fold" evidence="5">
    <location>
        <begin position="244"/>
        <end position="309"/>
    </location>
</feature>
<gene>
    <name evidence="8" type="ORF">C2L71_07440</name>
</gene>
<dbReference type="Pfam" id="PF17802">
    <property type="entry name" value="SpaA"/>
    <property type="match status" value="4"/>
</dbReference>
<reference evidence="9" key="1">
    <citation type="submission" date="2018-01" db="EMBL/GenBank/DDBJ databases">
        <title>Rubneribacter badeniensis gen. nov., sp. nov., and Colonibacter rubneri, gen. nov., sp. nov., WGS of new members of the Eggerthellaceae.</title>
        <authorList>
            <person name="Danylec N."/>
            <person name="Stoll D.A."/>
            <person name="Doetsch A."/>
            <person name="Kulling S.E."/>
            <person name="Huch M."/>
        </authorList>
    </citation>
    <scope>NUCLEOTIDE SEQUENCE [LARGE SCALE GENOMIC DNA]</scope>
    <source>
        <strain evidence="9">ResAG-96</strain>
    </source>
</reference>
<organism evidence="8 9">
    <name type="scientific">Enteroscipio rubneri</name>
    <dbReference type="NCBI Taxonomy" id="2070686"/>
    <lineage>
        <taxon>Bacteria</taxon>
        <taxon>Bacillati</taxon>
        <taxon>Actinomycetota</taxon>
        <taxon>Coriobacteriia</taxon>
        <taxon>Eggerthellales</taxon>
        <taxon>Eggerthellaceae</taxon>
        <taxon>Enteroscipio</taxon>
    </lineage>
</organism>
<evidence type="ECO:0000256" key="2">
    <source>
        <dbReference type="ARBA" id="ARBA00022525"/>
    </source>
</evidence>
<dbReference type="InterPro" id="IPR013783">
    <property type="entry name" value="Ig-like_fold"/>
</dbReference>
<dbReference type="InterPro" id="IPR041100">
    <property type="entry name" value="TQ"/>
</dbReference>
<dbReference type="InterPro" id="IPR046751">
    <property type="entry name" value="TED_2"/>
</dbReference>
<feature type="signal peptide" evidence="4">
    <location>
        <begin position="1"/>
        <end position="38"/>
    </location>
</feature>
<dbReference type="NCBIfam" id="NF033903">
    <property type="entry name" value="VaFE_rpt"/>
    <property type="match status" value="3"/>
</dbReference>
<feature type="domain" description="T-Q ester bond containing" evidence="6">
    <location>
        <begin position="1184"/>
        <end position="1304"/>
    </location>
</feature>
<feature type="domain" description="SpaA-like prealbumin fold" evidence="5">
    <location>
        <begin position="725"/>
        <end position="815"/>
    </location>
</feature>
<feature type="domain" description="Thioester" evidence="7">
    <location>
        <begin position="47"/>
        <end position="163"/>
    </location>
</feature>
<keyword evidence="9" id="KW-1185">Reference proteome</keyword>
<feature type="domain" description="SpaA-like prealbumin fold" evidence="5">
    <location>
        <begin position="833"/>
        <end position="898"/>
    </location>
</feature>
<feature type="domain" description="T-Q ester bond containing" evidence="6">
    <location>
        <begin position="1063"/>
        <end position="1182"/>
    </location>
</feature>
<sequence length="1363" mass="143607">MRKSSPIGAVDRSAPLRAILAVLLAFSGLLATLSPAFAEEAHAAQTAKLTVGSSIYYGGYSTNWMWADGEIAYCGNPSASTPASGTYPKSALSAPSGRTAEAVADLWFGYGSPGFDASMWPDRWYDGSAMSDNHYAALTHILLSDTYTSDGNYAMYGCTEQFKDWVQYNVLGFGDSGEVTNPDATGRQIAARTGEVPRNFEAFQMSTGAGTQIILSFEYTPFGEIVLQKGSALPEVSGSNPCYSLAGAVYGVYSDGGLASRVGSIETDDNGSGRLGELVPGTYWVKETVPAKGYALDETVYEVEVHPDMASAVNGAAGVADYPKSDPVGMLVMKVDATTGESSPQGSASLAGAEFTVRFYEGLYASAEEAEASGDPARTWVFATDADGFADYADAYKVAGPDLYHMSNGDPTLPLGTAVIQETKAPAGYNLDDGAGGEPKAFCIQITDSGAMGEAVYTYNTPKAPDTVERGDFRLVKEIPIEAEDESGIVQEADRVLLPGVQFQLINASENPIVSPETGEKAEPGEVVCTITTDENGLASTRGGLAVNGWDIPQGWSGALAYGTYTVHEVIPDSVAEDFKAEYGHDIIPVPDWKTTISEEGQYDPPTLVNNHIPQTPLKVVKTDAETGRQIPLPCSFQLLDDDGELVTYESHYPETHIMDTWTTNERGEVTLPMLLEQGDYTLVEVQAPEGYVKALEGKTITVGAVYNDWDDPIEVEFADMPQKGTISVVKHDSATGEPVSDSVYVVEAASDIVTGDGAVRAHAGDIVATIETDEAGRATSGELYLGTYTVYEAKAKDGYALDVAEKTVTLEYQGQDVAVFDEMLETEDAPTELKVKKVDALDPGKPVAGAIFRLWNDEGTYDEELVTGEDGVISVPYLLHGAYHLQETSAPEGYVVSDVDDEGNAAVHELFVNDQGMFEREDGTMSAVFEVEIANMPKTMGTTATDAASGTHEGQAREDLAIVDVVEYTGCIPGDEYTVEGVLMDAETGEPALDDDGNEITAQATFVAEDFTGSVEMTFAFSGAGLAGKRLVAFETMTCGGEEYMVHADIEDGGQTVAVVDIATTAVNPETGDATGIADEGLELVDTVEYTGLTPGNTYTMTGHIADAETGELLMDGDGDAYVQEVAFSPEEADGTVEVAFEIDASALSGKTTVFTETLSDSEGNIIAVHDDMTDANQSIFFPMIRTNAVDGADGDKNLVAGESAVIVDTVTYENLIPGKEYVATGVLMDKATGEPLKDAQGNGVSASAAFTPESPDGEVEVAFGFDATGLAGRSAVVFESLVKDGIEVATHADIDDEAQTVAIVEPEEDALGKGYPKTGAAATAAAAGASGLALAAYGLAGAANGLLKRRKDVADDQGEDV</sequence>
<dbReference type="SUPFAM" id="SSF49478">
    <property type="entry name" value="Cna protein B-type domain"/>
    <property type="match status" value="2"/>
</dbReference>
<evidence type="ECO:0008006" key="10">
    <source>
        <dbReference type="Google" id="ProtNLM"/>
    </source>
</evidence>
<comment type="similarity">
    <text evidence="1">Belongs to the serine-aspartate repeat-containing protein (SDr) family.</text>
</comment>
<dbReference type="Pfam" id="PF18202">
    <property type="entry name" value="TQ"/>
    <property type="match status" value="3"/>
</dbReference>
<dbReference type="PANTHER" id="PTHR36108">
    <property type="entry name" value="COLOSSIN-B-RELATED"/>
    <property type="match status" value="1"/>
</dbReference>
<evidence type="ECO:0000313" key="8">
    <source>
        <dbReference type="EMBL" id="PNV67438.1"/>
    </source>
</evidence>
<evidence type="ECO:0000259" key="6">
    <source>
        <dbReference type="Pfam" id="PF18202"/>
    </source>
</evidence>
<comment type="caution">
    <text evidence="8">The sequence shown here is derived from an EMBL/GenBank/DDBJ whole genome shotgun (WGS) entry which is preliminary data.</text>
</comment>